<organism evidence="3 4">
    <name type="scientific">Formicincola oecophyllae</name>
    <dbReference type="NCBI Taxonomy" id="2558361"/>
    <lineage>
        <taxon>Bacteria</taxon>
        <taxon>Pseudomonadati</taxon>
        <taxon>Pseudomonadota</taxon>
        <taxon>Alphaproteobacteria</taxon>
        <taxon>Acetobacterales</taxon>
        <taxon>Acetobacteraceae</taxon>
        <taxon>Formicincola</taxon>
    </lineage>
</organism>
<proteinExistence type="predicted"/>
<feature type="transmembrane region" description="Helical" evidence="2">
    <location>
        <begin position="34"/>
        <end position="56"/>
    </location>
</feature>
<feature type="region of interest" description="Disordered" evidence="1">
    <location>
        <begin position="199"/>
        <end position="285"/>
    </location>
</feature>
<evidence type="ECO:0000313" key="4">
    <source>
        <dbReference type="Proteomes" id="UP000318709"/>
    </source>
</evidence>
<evidence type="ECO:0000313" key="3">
    <source>
        <dbReference type="EMBL" id="QDH13041.1"/>
    </source>
</evidence>
<gene>
    <name evidence="3" type="ORF">E3E12_01220</name>
</gene>
<feature type="compositionally biased region" description="Polar residues" evidence="1">
    <location>
        <begin position="203"/>
        <end position="212"/>
    </location>
</feature>
<reference evidence="3 4" key="1">
    <citation type="submission" date="2019-03" db="EMBL/GenBank/DDBJ databases">
        <title>The complete genome sequence of Swingsia_sp. F3b2 LMG30590(T).</title>
        <authorList>
            <person name="Chua K.-O."/>
            <person name="Chan K.-G."/>
            <person name="See-Too W.-S."/>
        </authorList>
    </citation>
    <scope>NUCLEOTIDE SEQUENCE [LARGE SCALE GENOMIC DNA]</scope>
    <source>
        <strain evidence="3 4">F3b2</strain>
    </source>
</reference>
<dbReference type="KEGG" id="swf:E3E12_01220"/>
<dbReference type="EMBL" id="CP038231">
    <property type="protein sequence ID" value="QDH13041.1"/>
    <property type="molecule type" value="Genomic_DNA"/>
</dbReference>
<keyword evidence="2" id="KW-1133">Transmembrane helix</keyword>
<keyword evidence="2" id="KW-0472">Membrane</keyword>
<dbReference type="AlphaFoldDB" id="A0A4Y6U9K6"/>
<sequence length="285" mass="31923">MFHEQAVLRAFRSVENKARASSAGQWLGHFLQPLWRRVLAGCLAVVLLGWGGFALYQSGLHFYWQRHVEGIEPGDVLILHFDSPVQFTRLITAGPHKGATMVQTLYPATDMEGHSMSGHLVLDVKRITLNPTHPADLATMTIQTTMNEGRDINAEVFPSLDYNDQLINGPGGIYILTPASLRQRGFDFVKTLPRSLVEEGINDSDNSNNMDPTQREKMREAQQESDHMREERLEAARAQLQHKVAPPLMAARRKNATQQSARKTKPGRVPTQNHPPISLPQRTAP</sequence>
<protein>
    <submittedName>
        <fullName evidence="3">Uncharacterized protein</fullName>
    </submittedName>
</protein>
<dbReference type="Proteomes" id="UP000318709">
    <property type="component" value="Chromosome"/>
</dbReference>
<evidence type="ECO:0000256" key="1">
    <source>
        <dbReference type="SAM" id="MobiDB-lite"/>
    </source>
</evidence>
<feature type="compositionally biased region" description="Polar residues" evidence="1">
    <location>
        <begin position="270"/>
        <end position="285"/>
    </location>
</feature>
<evidence type="ECO:0000256" key="2">
    <source>
        <dbReference type="SAM" id="Phobius"/>
    </source>
</evidence>
<accession>A0A4Y6U9K6</accession>
<dbReference type="RefSeq" id="WP_141442685.1">
    <property type="nucleotide sequence ID" value="NZ_CP038231.1"/>
</dbReference>
<keyword evidence="4" id="KW-1185">Reference proteome</keyword>
<feature type="compositionally biased region" description="Basic and acidic residues" evidence="1">
    <location>
        <begin position="213"/>
        <end position="235"/>
    </location>
</feature>
<keyword evidence="2" id="KW-0812">Transmembrane</keyword>
<name>A0A4Y6U9K6_9PROT</name>